<evidence type="ECO:0000256" key="6">
    <source>
        <dbReference type="ARBA" id="ARBA00022777"/>
    </source>
</evidence>
<evidence type="ECO:0000256" key="5">
    <source>
        <dbReference type="ARBA" id="ARBA00022741"/>
    </source>
</evidence>
<dbReference type="Pfam" id="PF07714">
    <property type="entry name" value="PK_Tyr_Ser-Thr"/>
    <property type="match status" value="1"/>
</dbReference>
<evidence type="ECO:0000256" key="12">
    <source>
        <dbReference type="SAM" id="Phobius"/>
    </source>
</evidence>
<dbReference type="InterPro" id="IPR011009">
    <property type="entry name" value="Kinase-like_dom_sf"/>
</dbReference>
<evidence type="ECO:0000256" key="1">
    <source>
        <dbReference type="ARBA" id="ARBA00012513"/>
    </source>
</evidence>
<keyword evidence="12" id="KW-0812">Transmembrane</keyword>
<dbReference type="InterPro" id="IPR008271">
    <property type="entry name" value="Ser/Thr_kinase_AS"/>
</dbReference>
<dbReference type="SMART" id="SM00220">
    <property type="entry name" value="S_TKc"/>
    <property type="match status" value="1"/>
</dbReference>
<gene>
    <name evidence="14" type="ORF">RIF29_31107</name>
</gene>
<organism evidence="14 15">
    <name type="scientific">Crotalaria pallida</name>
    <name type="common">Smooth rattlebox</name>
    <name type="synonym">Crotalaria striata</name>
    <dbReference type="NCBI Taxonomy" id="3830"/>
    <lineage>
        <taxon>Eukaryota</taxon>
        <taxon>Viridiplantae</taxon>
        <taxon>Streptophyta</taxon>
        <taxon>Embryophyta</taxon>
        <taxon>Tracheophyta</taxon>
        <taxon>Spermatophyta</taxon>
        <taxon>Magnoliopsida</taxon>
        <taxon>eudicotyledons</taxon>
        <taxon>Gunneridae</taxon>
        <taxon>Pentapetalae</taxon>
        <taxon>rosids</taxon>
        <taxon>fabids</taxon>
        <taxon>Fabales</taxon>
        <taxon>Fabaceae</taxon>
        <taxon>Papilionoideae</taxon>
        <taxon>50 kb inversion clade</taxon>
        <taxon>genistoids sensu lato</taxon>
        <taxon>core genistoids</taxon>
        <taxon>Crotalarieae</taxon>
        <taxon>Crotalaria</taxon>
    </lineage>
</organism>
<dbReference type="PANTHER" id="PTHR27002:SF837">
    <property type="entry name" value="RECEPTOR-LIKE SERINE_THREONINE-PROTEIN KINASE"/>
    <property type="match status" value="1"/>
</dbReference>
<keyword evidence="9" id="KW-0325">Glycoprotein</keyword>
<keyword evidence="6" id="KW-0418">Kinase</keyword>
<comment type="caution">
    <text evidence="14">The sequence shown here is derived from an EMBL/GenBank/DDBJ whole genome shotgun (WGS) entry which is preliminary data.</text>
</comment>
<keyword evidence="12" id="KW-0472">Membrane</keyword>
<dbReference type="GO" id="GO:0004674">
    <property type="term" value="F:protein serine/threonine kinase activity"/>
    <property type="evidence" value="ECO:0007669"/>
    <property type="project" value="UniProtKB-KW"/>
</dbReference>
<dbReference type="FunFam" id="1.10.510.10:FF:000060">
    <property type="entry name" value="G-type lectin S-receptor-like serine/threonine-protein kinase"/>
    <property type="match status" value="1"/>
</dbReference>
<keyword evidence="8" id="KW-1015">Disulfide bond</keyword>
<dbReference type="PROSITE" id="PS00108">
    <property type="entry name" value="PROTEIN_KINASE_ST"/>
    <property type="match status" value="1"/>
</dbReference>
<dbReference type="PROSITE" id="PS50011">
    <property type="entry name" value="PROTEIN_KINASE_DOM"/>
    <property type="match status" value="1"/>
</dbReference>
<dbReference type="GO" id="GO:0005886">
    <property type="term" value="C:plasma membrane"/>
    <property type="evidence" value="ECO:0007669"/>
    <property type="project" value="TreeGrafter"/>
</dbReference>
<comment type="catalytic activity">
    <reaction evidence="10">
        <text>L-threonyl-[protein] + ATP = O-phospho-L-threonyl-[protein] + ADP + H(+)</text>
        <dbReference type="Rhea" id="RHEA:46608"/>
        <dbReference type="Rhea" id="RHEA-COMP:11060"/>
        <dbReference type="Rhea" id="RHEA-COMP:11605"/>
        <dbReference type="ChEBI" id="CHEBI:15378"/>
        <dbReference type="ChEBI" id="CHEBI:30013"/>
        <dbReference type="ChEBI" id="CHEBI:30616"/>
        <dbReference type="ChEBI" id="CHEBI:61977"/>
        <dbReference type="ChEBI" id="CHEBI:456216"/>
        <dbReference type="EC" id="2.7.11.1"/>
    </reaction>
</comment>
<dbReference type="InterPro" id="IPR000719">
    <property type="entry name" value="Prot_kinase_dom"/>
</dbReference>
<keyword evidence="12" id="KW-1133">Transmembrane helix</keyword>
<evidence type="ECO:0000313" key="14">
    <source>
        <dbReference type="EMBL" id="KAK7257259.1"/>
    </source>
</evidence>
<dbReference type="Gene3D" id="1.10.510.10">
    <property type="entry name" value="Transferase(Phosphotransferase) domain 1"/>
    <property type="match status" value="1"/>
</dbReference>
<evidence type="ECO:0000256" key="11">
    <source>
        <dbReference type="ARBA" id="ARBA00048679"/>
    </source>
</evidence>
<comment type="catalytic activity">
    <reaction evidence="11">
        <text>L-seryl-[protein] + ATP = O-phospho-L-seryl-[protein] + ADP + H(+)</text>
        <dbReference type="Rhea" id="RHEA:17989"/>
        <dbReference type="Rhea" id="RHEA-COMP:9863"/>
        <dbReference type="Rhea" id="RHEA-COMP:11604"/>
        <dbReference type="ChEBI" id="CHEBI:15378"/>
        <dbReference type="ChEBI" id="CHEBI:29999"/>
        <dbReference type="ChEBI" id="CHEBI:30616"/>
        <dbReference type="ChEBI" id="CHEBI:83421"/>
        <dbReference type="ChEBI" id="CHEBI:456216"/>
        <dbReference type="EC" id="2.7.11.1"/>
    </reaction>
</comment>
<evidence type="ECO:0000256" key="4">
    <source>
        <dbReference type="ARBA" id="ARBA00022729"/>
    </source>
</evidence>
<dbReference type="InterPro" id="IPR001245">
    <property type="entry name" value="Ser-Thr/Tyr_kinase_cat_dom"/>
</dbReference>
<dbReference type="AlphaFoldDB" id="A0AAN9HXD2"/>
<keyword evidence="2" id="KW-0723">Serine/threonine-protein kinase</keyword>
<evidence type="ECO:0000256" key="10">
    <source>
        <dbReference type="ARBA" id="ARBA00047899"/>
    </source>
</evidence>
<keyword evidence="5" id="KW-0547">Nucleotide-binding</keyword>
<proteinExistence type="predicted"/>
<accession>A0AAN9HXD2</accession>
<dbReference type="FunFam" id="3.30.200.20:FF:000195">
    <property type="entry name" value="G-type lectin S-receptor-like serine/threonine-protein kinase"/>
    <property type="match status" value="1"/>
</dbReference>
<keyword evidence="7" id="KW-0067">ATP-binding</keyword>
<protein>
    <recommendedName>
        <fullName evidence="1">non-specific serine/threonine protein kinase</fullName>
        <ecNumber evidence="1">2.7.11.1</ecNumber>
    </recommendedName>
</protein>
<name>A0AAN9HXD2_CROPI</name>
<dbReference type="Proteomes" id="UP001372338">
    <property type="component" value="Unassembled WGS sequence"/>
</dbReference>
<evidence type="ECO:0000256" key="7">
    <source>
        <dbReference type="ARBA" id="ARBA00022840"/>
    </source>
</evidence>
<dbReference type="GO" id="GO:0005524">
    <property type="term" value="F:ATP binding"/>
    <property type="evidence" value="ECO:0007669"/>
    <property type="project" value="UniProtKB-KW"/>
</dbReference>
<keyword evidence="3" id="KW-0808">Transferase</keyword>
<evidence type="ECO:0000313" key="15">
    <source>
        <dbReference type="Proteomes" id="UP001372338"/>
    </source>
</evidence>
<dbReference type="PANTHER" id="PTHR27002">
    <property type="entry name" value="RECEPTOR-LIKE SERINE/THREONINE-PROTEIN KINASE SD1-8"/>
    <property type="match status" value="1"/>
</dbReference>
<dbReference type="EMBL" id="JAYWIO010000006">
    <property type="protein sequence ID" value="KAK7257259.1"/>
    <property type="molecule type" value="Genomic_DNA"/>
</dbReference>
<keyword evidence="4" id="KW-0732">Signal</keyword>
<dbReference type="CDD" id="cd14066">
    <property type="entry name" value="STKc_IRAK"/>
    <property type="match status" value="1"/>
</dbReference>
<evidence type="ECO:0000256" key="3">
    <source>
        <dbReference type="ARBA" id="ARBA00022679"/>
    </source>
</evidence>
<dbReference type="SUPFAM" id="SSF56112">
    <property type="entry name" value="Protein kinase-like (PK-like)"/>
    <property type="match status" value="1"/>
</dbReference>
<evidence type="ECO:0000256" key="8">
    <source>
        <dbReference type="ARBA" id="ARBA00023157"/>
    </source>
</evidence>
<feature type="transmembrane region" description="Helical" evidence="12">
    <location>
        <begin position="41"/>
        <end position="63"/>
    </location>
</feature>
<evidence type="ECO:0000259" key="13">
    <source>
        <dbReference type="PROSITE" id="PS50011"/>
    </source>
</evidence>
<evidence type="ECO:0000256" key="9">
    <source>
        <dbReference type="ARBA" id="ARBA00023180"/>
    </source>
</evidence>
<evidence type="ECO:0000256" key="2">
    <source>
        <dbReference type="ARBA" id="ARBA00022527"/>
    </source>
</evidence>
<reference evidence="14 15" key="1">
    <citation type="submission" date="2024-01" db="EMBL/GenBank/DDBJ databases">
        <title>The genomes of 5 underutilized Papilionoideae crops provide insights into root nodulation and disease resistanc.</title>
        <authorList>
            <person name="Yuan L."/>
        </authorList>
    </citation>
    <scope>NUCLEOTIDE SEQUENCE [LARGE SCALE GENOMIC DNA]</scope>
    <source>
        <strain evidence="14">ZHUSHIDOU_FW_LH</strain>
        <tissue evidence="14">Leaf</tissue>
    </source>
</reference>
<dbReference type="EC" id="2.7.11.1" evidence="1"/>
<dbReference type="Gene3D" id="3.30.200.20">
    <property type="entry name" value="Phosphorylase Kinase, domain 1"/>
    <property type="match status" value="1"/>
</dbReference>
<feature type="domain" description="Protein kinase" evidence="13">
    <location>
        <begin position="105"/>
        <end position="382"/>
    </location>
</feature>
<sequence>MWFGDLLDLRQISNGGQDLYIRSVASEEEFQEDKGSSKERVVVITSTVSSICAMLLIFTVIYWKNKSKIREKCIWTREKNDESKQEDLEVPLFDLVVIKHATNDFSSCNKLGEGGFGPVYKGILPDGQEIAVKRLSQTSGQGLKEFKNEVVLCAKLQHRNLVKVLGCCIQEDEKMLIYEFMANKSLDFFLFDSAQSILLKWPTRFNIICGIARGLLYLHQDSRLRIIHRDLKASNVLLDNEMNPKISDFGLARMCGGDQTEGNTSRIAGTYGYMAPEYAFDGLFSIKSDVFSFGILLLEIVSGKKNTGLSDPNHDHNLIGNAWRLWKEGMAMQLIEACLKESCILFEALRCIHIGLLCVQHHPNNRPNMASVVAMLSSESVLPEPTEPSFLIRNVSVKGDQDSEQHQTPSSINEVTISMLNAR</sequence>
<keyword evidence="15" id="KW-1185">Reference proteome</keyword>